<dbReference type="InterPro" id="IPR050739">
    <property type="entry name" value="MFP"/>
</dbReference>
<keyword evidence="3 9" id="KW-0813">Transport</keyword>
<evidence type="ECO:0000313" key="15">
    <source>
        <dbReference type="Proteomes" id="UP000242765"/>
    </source>
</evidence>
<evidence type="ECO:0000313" key="14">
    <source>
        <dbReference type="EMBL" id="OTG63845.1"/>
    </source>
</evidence>
<dbReference type="Proteomes" id="UP000242765">
    <property type="component" value="Unassembled WGS sequence"/>
</dbReference>
<evidence type="ECO:0000256" key="6">
    <source>
        <dbReference type="ARBA" id="ARBA00022692"/>
    </source>
</evidence>
<evidence type="ECO:0000256" key="4">
    <source>
        <dbReference type="ARBA" id="ARBA00022475"/>
    </source>
</evidence>
<comment type="subcellular location">
    <subcellularLocation>
        <location evidence="1 9">Cell inner membrane</location>
        <topology evidence="1 9">Single-pass membrane protein</topology>
    </subcellularLocation>
</comment>
<dbReference type="InterPro" id="IPR010129">
    <property type="entry name" value="T1SS_HlyD"/>
</dbReference>
<keyword evidence="6 9" id="KW-0812">Transmembrane</keyword>
<evidence type="ECO:0000256" key="10">
    <source>
        <dbReference type="SAM" id="Coils"/>
    </source>
</evidence>
<comment type="caution">
    <text evidence="14">The sequence shown here is derived from an EMBL/GenBank/DDBJ whole genome shotgun (WGS) entry which is preliminary data.</text>
</comment>
<keyword evidence="8 9" id="KW-0472">Membrane</keyword>
<evidence type="ECO:0000259" key="12">
    <source>
        <dbReference type="Pfam" id="PF25917"/>
    </source>
</evidence>
<dbReference type="STRING" id="1977882.B9T28_12715"/>
<dbReference type="PANTHER" id="PTHR30386:SF26">
    <property type="entry name" value="TRANSPORT PROTEIN COMB"/>
    <property type="match status" value="1"/>
</dbReference>
<dbReference type="PROSITE" id="PS00543">
    <property type="entry name" value="HLYD_FAMILY"/>
    <property type="match status" value="1"/>
</dbReference>
<feature type="region of interest" description="Disordered" evidence="11">
    <location>
        <begin position="1"/>
        <end position="20"/>
    </location>
</feature>
<keyword evidence="5 9" id="KW-0997">Cell inner membrane</keyword>
<evidence type="ECO:0000256" key="8">
    <source>
        <dbReference type="ARBA" id="ARBA00023136"/>
    </source>
</evidence>
<name>A0A1Y3CCL3_9GAMM</name>
<dbReference type="Gene3D" id="2.40.30.170">
    <property type="match status" value="1"/>
</dbReference>
<dbReference type="Pfam" id="PF25917">
    <property type="entry name" value="BSH_RND"/>
    <property type="match status" value="1"/>
</dbReference>
<feature type="domain" description="Multidrug resistance protein MdtA-like barrel-sandwich hybrid" evidence="12">
    <location>
        <begin position="89"/>
        <end position="289"/>
    </location>
</feature>
<feature type="coiled-coil region" evidence="10">
    <location>
        <begin position="210"/>
        <end position="252"/>
    </location>
</feature>
<dbReference type="GO" id="GO:0009306">
    <property type="term" value="P:protein secretion"/>
    <property type="evidence" value="ECO:0007669"/>
    <property type="project" value="InterPro"/>
</dbReference>
<feature type="domain" description="AprE-like beta-barrel" evidence="13">
    <location>
        <begin position="301"/>
        <end position="393"/>
    </location>
</feature>
<keyword evidence="10" id="KW-0175">Coiled coil</keyword>
<organism evidence="14 15">
    <name type="scientific">Acinetobacter silvestris</name>
    <dbReference type="NCBI Taxonomy" id="1977882"/>
    <lineage>
        <taxon>Bacteria</taxon>
        <taxon>Pseudomonadati</taxon>
        <taxon>Pseudomonadota</taxon>
        <taxon>Gammaproteobacteria</taxon>
        <taxon>Moraxellales</taxon>
        <taxon>Moraxellaceae</taxon>
        <taxon>Acinetobacter</taxon>
    </lineage>
</organism>
<dbReference type="NCBIfam" id="TIGR01843">
    <property type="entry name" value="type_I_hlyD"/>
    <property type="match status" value="1"/>
</dbReference>
<dbReference type="PANTHER" id="PTHR30386">
    <property type="entry name" value="MEMBRANE FUSION SUBUNIT OF EMRAB-TOLC MULTIDRUG EFFLUX PUMP"/>
    <property type="match status" value="1"/>
</dbReference>
<evidence type="ECO:0000256" key="11">
    <source>
        <dbReference type="SAM" id="MobiDB-lite"/>
    </source>
</evidence>
<dbReference type="SUPFAM" id="SSF111369">
    <property type="entry name" value="HlyD-like secretion proteins"/>
    <property type="match status" value="1"/>
</dbReference>
<evidence type="ECO:0000256" key="5">
    <source>
        <dbReference type="ARBA" id="ARBA00022519"/>
    </source>
</evidence>
<dbReference type="Pfam" id="PF26002">
    <property type="entry name" value="Beta-barrel_AprE"/>
    <property type="match status" value="1"/>
</dbReference>
<dbReference type="InterPro" id="IPR006144">
    <property type="entry name" value="Secretion_HlyD_CS"/>
</dbReference>
<evidence type="ECO:0000256" key="9">
    <source>
        <dbReference type="RuleBase" id="RU365093"/>
    </source>
</evidence>
<dbReference type="GO" id="GO:0005886">
    <property type="term" value="C:plasma membrane"/>
    <property type="evidence" value="ECO:0007669"/>
    <property type="project" value="UniProtKB-SubCell"/>
</dbReference>
<comment type="similarity">
    <text evidence="2 9">Belongs to the membrane fusion protein (MFP) (TC 8.A.1) family.</text>
</comment>
<sequence length="415" mass="45986">MSQEQQLPEVQKPPLKSEVAPDILQRPTNPSAMHFSEPPLPKSTFVIWIVAIGLLAFILWACFFKLEEVSTGTGKVIPSSKEQTIQSLDGGVLTSLEVKEGDIVQKGQILAQIDPTRFESQVGESQTKLLATQATAARLEAEVNGTALIFPKAVLSLTNLVREETALYTSRRSNLDESITGLKHALELVQNELQMTQPLVAKGAASEVEVLRLKREINNFENQINDKRNDYYVKSREELAKANSDIQSLQQVVAGRTDVVKRSTFKAPVRGVVKEIAVTTIGGVVPQNGKLMTIVPIDEQLLIEARISPRDIAFIHPGQAALVKITAYDYSIFGGLDGKVTVISPDTIRDEVKQDQFYYRVYIRTDKDKLVNKAGKSFSITPGMVATVDIRTGQKTIIEYLLKPFNKAQEALRER</sequence>
<evidence type="ECO:0000256" key="3">
    <source>
        <dbReference type="ARBA" id="ARBA00022448"/>
    </source>
</evidence>
<gene>
    <name evidence="14" type="ORF">B9T28_12715</name>
</gene>
<reference evidence="14 15" key="1">
    <citation type="submission" date="2017-04" db="EMBL/GenBank/DDBJ databases">
        <title>High diversity of culturable Acinetobacter species in natural soil and water ecosystems.</title>
        <authorList>
            <person name="Nemec A."/>
            <person name="Radolfova-Krizova L."/>
        </authorList>
    </citation>
    <scope>NUCLEOTIDE SEQUENCE [LARGE SCALE GENOMIC DNA]</scope>
    <source>
        <strain evidence="14 15">ANC 4999</strain>
    </source>
</reference>
<dbReference type="Gene3D" id="2.40.50.100">
    <property type="match status" value="1"/>
</dbReference>
<dbReference type="EMBL" id="NEGB01000008">
    <property type="protein sequence ID" value="OTG63845.1"/>
    <property type="molecule type" value="Genomic_DNA"/>
</dbReference>
<accession>A0A1Y3CCL3</accession>
<keyword evidence="4 9" id="KW-1003">Cell membrane</keyword>
<dbReference type="InterPro" id="IPR058625">
    <property type="entry name" value="MdtA-like_BSH"/>
</dbReference>
<proteinExistence type="inferred from homology"/>
<feature type="transmembrane region" description="Helical" evidence="9">
    <location>
        <begin position="45"/>
        <end position="66"/>
    </location>
</feature>
<dbReference type="Gene3D" id="1.10.287.470">
    <property type="entry name" value="Helix hairpin bin"/>
    <property type="match status" value="1"/>
</dbReference>
<dbReference type="PRINTS" id="PR01490">
    <property type="entry name" value="RTXTOXIND"/>
</dbReference>
<evidence type="ECO:0000256" key="2">
    <source>
        <dbReference type="ARBA" id="ARBA00009477"/>
    </source>
</evidence>
<keyword evidence="15" id="KW-1185">Reference proteome</keyword>
<dbReference type="AlphaFoldDB" id="A0A1Y3CCL3"/>
<dbReference type="InterPro" id="IPR058982">
    <property type="entry name" value="Beta-barrel_AprE"/>
</dbReference>
<evidence type="ECO:0000256" key="7">
    <source>
        <dbReference type="ARBA" id="ARBA00022989"/>
    </source>
</evidence>
<evidence type="ECO:0000259" key="13">
    <source>
        <dbReference type="Pfam" id="PF26002"/>
    </source>
</evidence>
<protein>
    <recommendedName>
        <fullName evidence="9">Membrane fusion protein (MFP) family protein</fullName>
    </recommendedName>
</protein>
<evidence type="ECO:0000256" key="1">
    <source>
        <dbReference type="ARBA" id="ARBA00004377"/>
    </source>
</evidence>
<keyword evidence="7 9" id="KW-1133">Transmembrane helix</keyword>